<accession>A0ABT6R0Z1</accession>
<name>A0ABT6R0Z1_9BACL</name>
<evidence type="ECO:0000313" key="1">
    <source>
        <dbReference type="EMBL" id="MDI3234607.1"/>
    </source>
</evidence>
<sequence length="290" mass="33105">MRTLTSDQWKYAKKLLAEAVQHQIELENGPMKNELIEGTTPVLWFGDATKTSWLTVATNPSAGQFLKKDGTMRYDTTGPFFLRESGVSLSTYQNDRYYDQTIGNYNRYFQQKDVYKTWFGKEQGGKLEGFLNGFGASLYDTSLLPVIHTDFFPFPTRRYMGTIAMRQDLEQTAFGQTFFKKLLHLFSLHGIILLGREHTERFRSLDPSITWQAPVTVTNYPDAIVEFGYSAELCIPVIGLHFKPSEQFIGLGSRVDEKGGSHGTYGSTKGLHEIGREVRKKLNQFYEVKD</sequence>
<protein>
    <submittedName>
        <fullName evidence="1">Uncharacterized protein</fullName>
    </submittedName>
</protein>
<gene>
    <name evidence="1" type="ORF">QK289_06275</name>
</gene>
<dbReference type="RefSeq" id="WP_014971688.1">
    <property type="nucleotide sequence ID" value="NZ_JASBQV010000007.1"/>
</dbReference>
<dbReference type="EMBL" id="JASBQV010000007">
    <property type="protein sequence ID" value="MDI3234607.1"/>
    <property type="molecule type" value="Genomic_DNA"/>
</dbReference>
<evidence type="ECO:0000313" key="2">
    <source>
        <dbReference type="Proteomes" id="UP001243286"/>
    </source>
</evidence>
<organism evidence="1 2">
    <name type="scientific">Exiguobacterium antarcticum</name>
    <dbReference type="NCBI Taxonomy" id="132920"/>
    <lineage>
        <taxon>Bacteria</taxon>
        <taxon>Bacillati</taxon>
        <taxon>Bacillota</taxon>
        <taxon>Bacilli</taxon>
        <taxon>Bacillales</taxon>
        <taxon>Bacillales Family XII. Incertae Sedis</taxon>
        <taxon>Exiguobacterium</taxon>
    </lineage>
</organism>
<proteinExistence type="predicted"/>
<dbReference type="Proteomes" id="UP001243286">
    <property type="component" value="Unassembled WGS sequence"/>
</dbReference>
<comment type="caution">
    <text evidence="1">The sequence shown here is derived from an EMBL/GenBank/DDBJ whole genome shotgun (WGS) entry which is preliminary data.</text>
</comment>
<keyword evidence="2" id="KW-1185">Reference proteome</keyword>
<reference evidence="1 2" key="1">
    <citation type="submission" date="2023-04" db="EMBL/GenBank/DDBJ databases">
        <title>Antarctic isolates genomes.</title>
        <authorList>
            <person name="Dimov S.G."/>
        </authorList>
    </citation>
    <scope>NUCLEOTIDE SEQUENCE [LARGE SCALE GENOMIC DNA]</scope>
    <source>
        <strain evidence="1 2">AL19</strain>
    </source>
</reference>